<dbReference type="PANTHER" id="PTHR34227:SF1">
    <property type="entry name" value="DIMETHYL SULFOXIDE REDUCTASE CHAPERONE-RELATED"/>
    <property type="match status" value="1"/>
</dbReference>
<dbReference type="InterPro" id="IPR050289">
    <property type="entry name" value="TorD/DmsD_chaperones"/>
</dbReference>
<dbReference type="RefSeq" id="WP_121644096.1">
    <property type="nucleotide sequence ID" value="NZ_RCWN01000001.1"/>
</dbReference>
<name>A0A3L7J8R8_9HYPH</name>
<proteinExistence type="predicted"/>
<dbReference type="Gene3D" id="1.10.3480.10">
    <property type="entry name" value="TorD-like"/>
    <property type="match status" value="1"/>
</dbReference>
<dbReference type="EMBL" id="RCWN01000001">
    <property type="protein sequence ID" value="RLQ87128.1"/>
    <property type="molecule type" value="Genomic_DNA"/>
</dbReference>
<evidence type="ECO:0000313" key="3">
    <source>
        <dbReference type="Proteomes" id="UP000281094"/>
    </source>
</evidence>
<dbReference type="InterPro" id="IPR020945">
    <property type="entry name" value="DMSO/NO3_reduct_chaperone"/>
</dbReference>
<dbReference type="Proteomes" id="UP000281094">
    <property type="component" value="Unassembled WGS sequence"/>
</dbReference>
<protein>
    <submittedName>
        <fullName evidence="2">Molecular chaperone TorD</fullName>
    </submittedName>
</protein>
<evidence type="ECO:0000256" key="1">
    <source>
        <dbReference type="ARBA" id="ARBA00023186"/>
    </source>
</evidence>
<keyword evidence="3" id="KW-1185">Reference proteome</keyword>
<dbReference type="InterPro" id="IPR036411">
    <property type="entry name" value="TorD-like_sf"/>
</dbReference>
<dbReference type="AlphaFoldDB" id="A0A3L7J8R8"/>
<organism evidence="2 3">
    <name type="scientific">Notoacmeibacter ruber</name>
    <dbReference type="NCBI Taxonomy" id="2670375"/>
    <lineage>
        <taxon>Bacteria</taxon>
        <taxon>Pseudomonadati</taxon>
        <taxon>Pseudomonadota</taxon>
        <taxon>Alphaproteobacteria</taxon>
        <taxon>Hyphomicrobiales</taxon>
        <taxon>Notoacmeibacteraceae</taxon>
        <taxon>Notoacmeibacter</taxon>
    </lineage>
</organism>
<gene>
    <name evidence="2" type="ORF">D8780_01750</name>
</gene>
<reference evidence="2 3" key="1">
    <citation type="submission" date="2018-10" db="EMBL/GenBank/DDBJ databases">
        <title>Notoacmeibacter sp. M2BS9Y-3-1, whole genome shotgun sequence.</title>
        <authorList>
            <person name="Tuo L."/>
        </authorList>
    </citation>
    <scope>NUCLEOTIDE SEQUENCE [LARGE SCALE GENOMIC DNA]</scope>
    <source>
        <strain evidence="2 3">M2BS9Y-3-1</strain>
    </source>
</reference>
<dbReference type="SUPFAM" id="SSF89155">
    <property type="entry name" value="TorD-like"/>
    <property type="match status" value="1"/>
</dbReference>
<dbReference type="PANTHER" id="PTHR34227">
    <property type="entry name" value="CHAPERONE PROTEIN YCDY"/>
    <property type="match status" value="1"/>
</dbReference>
<keyword evidence="1" id="KW-0143">Chaperone</keyword>
<dbReference type="Pfam" id="PF02613">
    <property type="entry name" value="Nitrate_red_del"/>
    <property type="match status" value="1"/>
</dbReference>
<evidence type="ECO:0000313" key="2">
    <source>
        <dbReference type="EMBL" id="RLQ87128.1"/>
    </source>
</evidence>
<comment type="caution">
    <text evidence="2">The sequence shown here is derived from an EMBL/GenBank/DDBJ whole genome shotgun (WGS) entry which is preliminary data.</text>
</comment>
<accession>A0A3L7J8R8</accession>
<sequence length="200" mass="22570">MALPKQNEPELAVEEKLRCLIYTLLSDLFLQPPDRQMLERLQRLSHDDSAMGRATGLLAARAKDVTPRQVHNEYQRLFGEGGTLEPRASAYLRGRTGPSGANCLSGLMERLGIERRAETGRPADHAGTLFEMMAGLIDGRFGCDRLSIDEQRRVFEDHIEIWMPFFLRDVRVEDDAVFYPAAADLAATFLEIEEAGFRMV</sequence>